<dbReference type="InterPro" id="IPR029052">
    <property type="entry name" value="Metallo-depent_PP-like"/>
</dbReference>
<dbReference type="PANTHER" id="PTHR42850">
    <property type="entry name" value="METALLOPHOSPHOESTERASE"/>
    <property type="match status" value="1"/>
</dbReference>
<dbReference type="Proteomes" id="UP001496627">
    <property type="component" value="Unassembled WGS sequence"/>
</dbReference>
<organism evidence="2 3">
    <name type="scientific">Neorhizobium phenanthreniclasticum</name>
    <dbReference type="NCBI Taxonomy" id="3157917"/>
    <lineage>
        <taxon>Bacteria</taxon>
        <taxon>Pseudomonadati</taxon>
        <taxon>Pseudomonadota</taxon>
        <taxon>Alphaproteobacteria</taxon>
        <taxon>Hyphomicrobiales</taxon>
        <taxon>Rhizobiaceae</taxon>
        <taxon>Rhizobium/Agrobacterium group</taxon>
        <taxon>Neorhizobium</taxon>
    </lineage>
</organism>
<comment type="caution">
    <text evidence="2">The sequence shown here is derived from an EMBL/GenBank/DDBJ whole genome shotgun (WGS) entry which is preliminary data.</text>
</comment>
<dbReference type="Gene3D" id="3.60.21.10">
    <property type="match status" value="1"/>
</dbReference>
<proteinExistence type="predicted"/>
<evidence type="ECO:0000313" key="2">
    <source>
        <dbReference type="EMBL" id="MEQ1405980.1"/>
    </source>
</evidence>
<dbReference type="Pfam" id="PF00149">
    <property type="entry name" value="Metallophos"/>
    <property type="match status" value="1"/>
</dbReference>
<feature type="domain" description="Calcineurin-like phosphoesterase" evidence="1">
    <location>
        <begin position="32"/>
        <end position="231"/>
    </location>
</feature>
<dbReference type="CDD" id="cd00144">
    <property type="entry name" value="MPP_PPP_family"/>
    <property type="match status" value="1"/>
</dbReference>
<evidence type="ECO:0000313" key="3">
    <source>
        <dbReference type="Proteomes" id="UP001496627"/>
    </source>
</evidence>
<evidence type="ECO:0000259" key="1">
    <source>
        <dbReference type="Pfam" id="PF00149"/>
    </source>
</evidence>
<protein>
    <submittedName>
        <fullName evidence="2">Metallophosphoesterase family protein</fullName>
        <ecNumber evidence="2">3.1.-.-</ecNumber>
    </submittedName>
</protein>
<reference evidence="2 3" key="1">
    <citation type="submission" date="2024-05" db="EMBL/GenBank/DDBJ databases">
        <title>Neorhizobium sp. Rsf11, a plant growth promoting and heavy metal resistant PAH-degrader.</title>
        <authorList>
            <person name="Golubev S.N."/>
            <person name="Muratova A.Y."/>
            <person name="Markelova M.I."/>
        </authorList>
    </citation>
    <scope>NUCLEOTIDE SEQUENCE [LARGE SCALE GENOMIC DNA]</scope>
    <source>
        <strain evidence="2 3">Rsf11</strain>
    </source>
</reference>
<dbReference type="InterPro" id="IPR004843">
    <property type="entry name" value="Calcineurin-like_PHP"/>
</dbReference>
<dbReference type="SUPFAM" id="SSF56300">
    <property type="entry name" value="Metallo-dependent phosphatases"/>
    <property type="match status" value="1"/>
</dbReference>
<dbReference type="RefSeq" id="WP_227704152.1">
    <property type="nucleotide sequence ID" value="NZ_JBEAAL010000008.1"/>
</dbReference>
<sequence>MRHHRRPLAIERQGEPWPEFEDAVNPAISGGRVYAVGDVHGQADLLAAMWTAIAEDMKRHPADRALIIFLGDLIDRGPDSAGVVEAIINAQERRGDGIEIMCLRGNHDHWLATFLTDPSVLSAWAVKGGLETLVSYGLKEGEILAGIADIGRAVALQQMFAAVIPIRHKEFMLSLPLWHDDGDYFFAHAGIDPDRPLADQRLDDLTWIRDKFLLSRKNFGKVVVHGHTPRQEVESLPNRINVDTGAYMRQVLSCVILEGAERYLLQVGPGVPVSPNDPATEAGA</sequence>
<name>A0ABV0M4M2_9HYPH</name>
<accession>A0ABV0M4M2</accession>
<dbReference type="EC" id="3.1.-.-" evidence="2"/>
<gene>
    <name evidence="2" type="ORF">ABK249_13635</name>
</gene>
<keyword evidence="3" id="KW-1185">Reference proteome</keyword>
<dbReference type="InterPro" id="IPR050126">
    <property type="entry name" value="Ap4A_hydrolase"/>
</dbReference>
<dbReference type="GO" id="GO:0016787">
    <property type="term" value="F:hydrolase activity"/>
    <property type="evidence" value="ECO:0007669"/>
    <property type="project" value="UniProtKB-KW"/>
</dbReference>
<keyword evidence="2" id="KW-0378">Hydrolase</keyword>
<dbReference type="EMBL" id="JBEAAL010000008">
    <property type="protein sequence ID" value="MEQ1405980.1"/>
    <property type="molecule type" value="Genomic_DNA"/>
</dbReference>
<dbReference type="PANTHER" id="PTHR42850:SF4">
    <property type="entry name" value="ZINC-DEPENDENT ENDOPOLYPHOSPHATASE"/>
    <property type="match status" value="1"/>
</dbReference>